<feature type="chain" id="PRO_5028222921" evidence="1">
    <location>
        <begin position="21"/>
        <end position="180"/>
    </location>
</feature>
<dbReference type="Gene3D" id="3.30.1050.10">
    <property type="entry name" value="SCP2 sterol-binding domain"/>
    <property type="match status" value="1"/>
</dbReference>
<evidence type="ECO:0000313" key="2">
    <source>
        <dbReference type="EMBL" id="CAA6828420.1"/>
    </source>
</evidence>
<gene>
    <name evidence="2" type="ORF">HELGO_WM9227</name>
</gene>
<keyword evidence="1" id="KW-0732">Signal</keyword>
<evidence type="ECO:0000256" key="1">
    <source>
        <dbReference type="SAM" id="SignalP"/>
    </source>
</evidence>
<dbReference type="AlphaFoldDB" id="A0A6S6UJ51"/>
<name>A0A6S6UJ51_9GAMM</name>
<accession>A0A6S6UJ51</accession>
<dbReference type="InterPro" id="IPR036527">
    <property type="entry name" value="SCP2_sterol-bd_dom_sf"/>
</dbReference>
<sequence>MMKKLMLIALGAIASASASADIYMDAAWAKKVCDAWNKSPILTTELLQTENEDGQGYSWINNNANRGYKLVQIYRTHCGPASKIQLRIEEKNGIAQCVEAGKPDKKVMNFKVDYLMHATDDNWACMGRGSFGCGAMGAMMSSKLKFQGPKLEAMKVMDPFETFLKIAGTVPGDVASCPAN</sequence>
<dbReference type="EMBL" id="CACVAY010000148">
    <property type="protein sequence ID" value="CAA6828420.1"/>
    <property type="molecule type" value="Genomic_DNA"/>
</dbReference>
<feature type="signal peptide" evidence="1">
    <location>
        <begin position="1"/>
        <end position="20"/>
    </location>
</feature>
<proteinExistence type="predicted"/>
<protein>
    <submittedName>
        <fullName evidence="2">Sterol carrier protein</fullName>
    </submittedName>
</protein>
<dbReference type="SUPFAM" id="SSF55718">
    <property type="entry name" value="SCP-like"/>
    <property type="match status" value="1"/>
</dbReference>
<reference evidence="2" key="1">
    <citation type="submission" date="2020-01" db="EMBL/GenBank/DDBJ databases">
        <authorList>
            <person name="Meier V. D."/>
            <person name="Meier V D."/>
        </authorList>
    </citation>
    <scope>NUCLEOTIDE SEQUENCE</scope>
    <source>
        <strain evidence="2">HLG_WM_MAG_07</strain>
    </source>
</reference>
<organism evidence="2">
    <name type="scientific">uncultured Thiotrichaceae bacterium</name>
    <dbReference type="NCBI Taxonomy" id="298394"/>
    <lineage>
        <taxon>Bacteria</taxon>
        <taxon>Pseudomonadati</taxon>
        <taxon>Pseudomonadota</taxon>
        <taxon>Gammaproteobacteria</taxon>
        <taxon>Thiotrichales</taxon>
        <taxon>Thiotrichaceae</taxon>
        <taxon>environmental samples</taxon>
    </lineage>
</organism>